<dbReference type="Proteomes" id="UP000076959">
    <property type="component" value="Unassembled WGS sequence"/>
</dbReference>
<dbReference type="STRING" id="1505087.AYJ54_37405"/>
<accession>A0A176Z8P2</accession>
<dbReference type="AlphaFoldDB" id="A0A176Z8P2"/>
<name>A0A176Z8P2_9BRAD</name>
<protein>
    <submittedName>
        <fullName evidence="1">Uncharacterized protein</fullName>
    </submittedName>
</protein>
<organism evidence="1 2">
    <name type="scientific">Bradyrhizobium centrolobii</name>
    <dbReference type="NCBI Taxonomy" id="1505087"/>
    <lineage>
        <taxon>Bacteria</taxon>
        <taxon>Pseudomonadati</taxon>
        <taxon>Pseudomonadota</taxon>
        <taxon>Alphaproteobacteria</taxon>
        <taxon>Hyphomicrobiales</taxon>
        <taxon>Nitrobacteraceae</taxon>
        <taxon>Bradyrhizobium</taxon>
    </lineage>
</organism>
<evidence type="ECO:0000313" key="1">
    <source>
        <dbReference type="EMBL" id="OAF17028.1"/>
    </source>
</evidence>
<gene>
    <name evidence="1" type="ORF">AYJ54_37405</name>
</gene>
<sequence length="81" mass="8962">MDEFLQEKAVDTAYLIAALNFAEGSASLKRAMLVLEIEYRVAEGARAFRSLMQDVQLSRQRNGAYGGSIARNIADHDRCPA</sequence>
<comment type="caution">
    <text evidence="1">The sequence shown here is derived from an EMBL/GenBank/DDBJ whole genome shotgun (WGS) entry which is preliminary data.</text>
</comment>
<proteinExistence type="predicted"/>
<keyword evidence="2" id="KW-1185">Reference proteome</keyword>
<dbReference type="EMBL" id="LUUB01000005">
    <property type="protein sequence ID" value="OAF17028.1"/>
    <property type="molecule type" value="Genomic_DNA"/>
</dbReference>
<evidence type="ECO:0000313" key="2">
    <source>
        <dbReference type="Proteomes" id="UP000076959"/>
    </source>
</evidence>
<reference evidence="1 2" key="1">
    <citation type="submission" date="2016-03" db="EMBL/GenBank/DDBJ databases">
        <title>Draft Genome Sequence of the Strain BR 10245 (Bradyrhizobium sp.) isolated from nodules of Centrolobium paraense.</title>
        <authorList>
            <person name="Simoes-Araujo J.L.Sr."/>
            <person name="Barauna A.C."/>
            <person name="Silva K."/>
            <person name="Zilli J.E."/>
        </authorList>
    </citation>
    <scope>NUCLEOTIDE SEQUENCE [LARGE SCALE GENOMIC DNA]</scope>
    <source>
        <strain evidence="1 2">BR 10245</strain>
    </source>
</reference>